<accession>A0A0F4ZHT5</accession>
<dbReference type="InterPro" id="IPR002123">
    <property type="entry name" value="Plipid/glycerol_acylTrfase"/>
</dbReference>
<dbReference type="PANTHER" id="PTHR10983:SF16">
    <property type="entry name" value="LYSOCARDIOLIPIN ACYLTRANSFERASE 1"/>
    <property type="match status" value="1"/>
</dbReference>
<dbReference type="EMBL" id="LAEV01000488">
    <property type="protein sequence ID" value="KKA30154.1"/>
    <property type="molecule type" value="Genomic_DNA"/>
</dbReference>
<protein>
    <recommendedName>
        <fullName evidence="5">Phospholipid/glycerol acyltransferase domain-containing protein</fullName>
    </recommendedName>
</protein>
<dbReference type="CDD" id="cd07990">
    <property type="entry name" value="LPLAT_LCLAT1-like"/>
    <property type="match status" value="1"/>
</dbReference>
<name>A0A0F4ZHT5_9PEZI</name>
<keyword evidence="4" id="KW-0812">Transmembrane</keyword>
<dbReference type="Pfam" id="PF16076">
    <property type="entry name" value="Acyltransf_C"/>
    <property type="match status" value="1"/>
</dbReference>
<keyword evidence="3" id="KW-0012">Acyltransferase</keyword>
<feature type="domain" description="Phospholipid/glycerol acyltransferase" evidence="5">
    <location>
        <begin position="116"/>
        <end position="249"/>
    </location>
</feature>
<comment type="similarity">
    <text evidence="1">Belongs to the 1-acyl-sn-glycerol-3-phosphate acyltransferase family.</text>
</comment>
<evidence type="ECO:0000313" key="6">
    <source>
        <dbReference type="EMBL" id="KKA30154.1"/>
    </source>
</evidence>
<dbReference type="Pfam" id="PF01553">
    <property type="entry name" value="Acyltransferase"/>
    <property type="match status" value="1"/>
</dbReference>
<dbReference type="SMART" id="SM00563">
    <property type="entry name" value="PlsC"/>
    <property type="match status" value="1"/>
</dbReference>
<organism evidence="6 7">
    <name type="scientific">Thielaviopsis punctulata</name>
    <dbReference type="NCBI Taxonomy" id="72032"/>
    <lineage>
        <taxon>Eukaryota</taxon>
        <taxon>Fungi</taxon>
        <taxon>Dikarya</taxon>
        <taxon>Ascomycota</taxon>
        <taxon>Pezizomycotina</taxon>
        <taxon>Sordariomycetes</taxon>
        <taxon>Hypocreomycetidae</taxon>
        <taxon>Microascales</taxon>
        <taxon>Ceratocystidaceae</taxon>
        <taxon>Thielaviopsis</taxon>
    </lineage>
</organism>
<comment type="caution">
    <text evidence="6">The sequence shown here is derived from an EMBL/GenBank/DDBJ whole genome shotgun (WGS) entry which is preliminary data.</text>
</comment>
<dbReference type="GO" id="GO:0016746">
    <property type="term" value="F:acyltransferase activity"/>
    <property type="evidence" value="ECO:0007669"/>
    <property type="project" value="UniProtKB-KW"/>
</dbReference>
<evidence type="ECO:0000256" key="4">
    <source>
        <dbReference type="SAM" id="Phobius"/>
    </source>
</evidence>
<dbReference type="GO" id="GO:0036149">
    <property type="term" value="P:phosphatidylinositol acyl-chain remodeling"/>
    <property type="evidence" value="ECO:0007669"/>
    <property type="project" value="TreeGrafter"/>
</dbReference>
<evidence type="ECO:0000313" key="7">
    <source>
        <dbReference type="Proteomes" id="UP000033483"/>
    </source>
</evidence>
<feature type="transmembrane region" description="Helical" evidence="4">
    <location>
        <begin position="32"/>
        <end position="55"/>
    </location>
</feature>
<sequence>MDALLKGAAVDLHPAGDIKHGVVMQTIRKIALATYFLSGCLAILATQLLGTPLYWFNRPLYYSYIALTKQSFALLVITVTQWWGPTTIRISGDESVANQMRRTRDGRVEFDFPERLVMIANHQIYTDWLYLWWVGYANAPQMHGHIYILLKESLKHVPILGQGMQLYRFIFMSRKMAVDEHRMAYRLNKLKEKHTAPDGKEYMDPMWLLLFPEGTNISPNSRPRSQKWADKIGVKNPEHTLLPRSTGTYFCLKQLDKSVEFLYDCTVAYEGIPRGGYGEDYFTLSSTYFQGRPPKSVNFHWRRFRVADIPLATQEEFDLWLRDRWYEKDALMEEYLTTGRFPSCADGKKDYIETAVRTKYPYEFLEVYNVLGGILAVAHFAKRMGHLLLNKPPIK</sequence>
<dbReference type="SUPFAM" id="SSF69593">
    <property type="entry name" value="Glycerol-3-phosphate (1)-acyltransferase"/>
    <property type="match status" value="1"/>
</dbReference>
<dbReference type="OrthoDB" id="189226at2759"/>
<keyword evidence="4" id="KW-1133">Transmembrane helix</keyword>
<evidence type="ECO:0000259" key="5">
    <source>
        <dbReference type="SMART" id="SM00563"/>
    </source>
</evidence>
<dbReference type="GO" id="GO:0005783">
    <property type="term" value="C:endoplasmic reticulum"/>
    <property type="evidence" value="ECO:0007669"/>
    <property type="project" value="TreeGrafter"/>
</dbReference>
<dbReference type="InterPro" id="IPR032098">
    <property type="entry name" value="Acyltransf_C"/>
</dbReference>
<dbReference type="PANTHER" id="PTHR10983">
    <property type="entry name" value="1-ACYLGLYCEROL-3-PHOSPHATE ACYLTRANSFERASE-RELATED"/>
    <property type="match status" value="1"/>
</dbReference>
<keyword evidence="2" id="KW-0808">Transferase</keyword>
<reference evidence="6 7" key="1">
    <citation type="submission" date="2015-03" db="EMBL/GenBank/DDBJ databases">
        <authorList>
            <person name="Radwan O."/>
            <person name="Al-Naeli F.A."/>
            <person name="Rendon G.A."/>
            <person name="Fields C."/>
        </authorList>
    </citation>
    <scope>NUCLEOTIDE SEQUENCE [LARGE SCALE GENOMIC DNA]</scope>
    <source>
        <strain evidence="6">CR-DP1</strain>
    </source>
</reference>
<proteinExistence type="inferred from homology"/>
<keyword evidence="7" id="KW-1185">Reference proteome</keyword>
<evidence type="ECO:0000256" key="3">
    <source>
        <dbReference type="ARBA" id="ARBA00023315"/>
    </source>
</evidence>
<gene>
    <name evidence="6" type="ORF">TD95_002799</name>
</gene>
<keyword evidence="4" id="KW-0472">Membrane</keyword>
<dbReference type="Proteomes" id="UP000033483">
    <property type="component" value="Unassembled WGS sequence"/>
</dbReference>
<evidence type="ECO:0000256" key="2">
    <source>
        <dbReference type="ARBA" id="ARBA00022679"/>
    </source>
</evidence>
<dbReference type="AlphaFoldDB" id="A0A0F4ZHT5"/>
<evidence type="ECO:0000256" key="1">
    <source>
        <dbReference type="ARBA" id="ARBA00008655"/>
    </source>
</evidence>